<proteinExistence type="predicted"/>
<evidence type="ECO:0000313" key="2">
    <source>
        <dbReference type="Proteomes" id="UP000198211"/>
    </source>
</evidence>
<gene>
    <name evidence="1" type="ORF">PHMEG_00016204</name>
</gene>
<protein>
    <submittedName>
        <fullName evidence="1">Uncharacterized protein</fullName>
    </submittedName>
</protein>
<sequence length="109" mass="12281">MELQDFLLGATSLPNLHIQCPALLLHVFDYNGVCTNGTRLHAISWVDSKPVHFLASVGCIELNRVARRRKTGEQHEVVITSVIKDYHKYMRMSTCTISFACSDTQSSTR</sequence>
<organism evidence="1 2">
    <name type="scientific">Phytophthora megakarya</name>
    <dbReference type="NCBI Taxonomy" id="4795"/>
    <lineage>
        <taxon>Eukaryota</taxon>
        <taxon>Sar</taxon>
        <taxon>Stramenopiles</taxon>
        <taxon>Oomycota</taxon>
        <taxon>Peronosporomycetes</taxon>
        <taxon>Peronosporales</taxon>
        <taxon>Peronosporaceae</taxon>
        <taxon>Phytophthora</taxon>
    </lineage>
</organism>
<keyword evidence="2" id="KW-1185">Reference proteome</keyword>
<evidence type="ECO:0000313" key="1">
    <source>
        <dbReference type="EMBL" id="OWZ10864.1"/>
    </source>
</evidence>
<comment type="caution">
    <text evidence="1">The sequence shown here is derived from an EMBL/GenBank/DDBJ whole genome shotgun (WGS) entry which is preliminary data.</text>
</comment>
<dbReference type="AlphaFoldDB" id="A0A225W0G1"/>
<accession>A0A225W0G1</accession>
<dbReference type="Proteomes" id="UP000198211">
    <property type="component" value="Unassembled WGS sequence"/>
</dbReference>
<dbReference type="STRING" id="4795.A0A225W0G1"/>
<dbReference type="EMBL" id="NBNE01002302">
    <property type="protein sequence ID" value="OWZ10864.1"/>
    <property type="molecule type" value="Genomic_DNA"/>
</dbReference>
<name>A0A225W0G1_9STRA</name>
<reference evidence="2" key="1">
    <citation type="submission" date="2017-03" db="EMBL/GenBank/DDBJ databases">
        <title>Phytopthora megakarya and P. palmivora, two closely related causual agents of cacao black pod achieved similar genome size and gene model numbers by different mechanisms.</title>
        <authorList>
            <person name="Ali S."/>
            <person name="Shao J."/>
            <person name="Larry D.J."/>
            <person name="Kronmiller B."/>
            <person name="Shen D."/>
            <person name="Strem M.D."/>
            <person name="Melnick R.L."/>
            <person name="Guiltinan M.J."/>
            <person name="Tyler B.M."/>
            <person name="Meinhardt L.W."/>
            <person name="Bailey B.A."/>
        </authorList>
    </citation>
    <scope>NUCLEOTIDE SEQUENCE [LARGE SCALE GENOMIC DNA]</scope>
    <source>
        <strain evidence="2">zdho120</strain>
    </source>
</reference>